<dbReference type="PANTHER" id="PTHR47331:SF2">
    <property type="match status" value="1"/>
</dbReference>
<accession>A0A182PX68</accession>
<dbReference type="PANTHER" id="PTHR47331">
    <property type="entry name" value="PHD-TYPE DOMAIN-CONTAINING PROTEIN"/>
    <property type="match status" value="1"/>
</dbReference>
<dbReference type="STRING" id="199890.A0A182PX68"/>
<sequence>TSSVDRQQFRLVQHQAKLFWDKWKKEYLPTLVKRDKWTSKVVPIKQGDIVVITDDNAPPGVWLKGRVIKAHLAKDEQDSPSVRIGPCKLGATSWKAALRRESLSVETLREGARPWLARSASFDDGKQRAYIAVRSPEASRDQSPSR</sequence>
<evidence type="ECO:0000313" key="3">
    <source>
        <dbReference type="Proteomes" id="UP000075885"/>
    </source>
</evidence>
<dbReference type="VEuPathDB" id="VectorBase:AEPI011555"/>
<feature type="domain" description="DUF5641" evidence="1">
    <location>
        <begin position="8"/>
        <end position="76"/>
    </location>
</feature>
<evidence type="ECO:0000313" key="2">
    <source>
        <dbReference type="EnsemblMetazoa" id="AEPI011555-PA"/>
    </source>
</evidence>
<keyword evidence="3" id="KW-1185">Reference proteome</keyword>
<evidence type="ECO:0000259" key="1">
    <source>
        <dbReference type="Pfam" id="PF18701"/>
    </source>
</evidence>
<organism evidence="2 3">
    <name type="scientific">Anopheles epiroticus</name>
    <dbReference type="NCBI Taxonomy" id="199890"/>
    <lineage>
        <taxon>Eukaryota</taxon>
        <taxon>Metazoa</taxon>
        <taxon>Ecdysozoa</taxon>
        <taxon>Arthropoda</taxon>
        <taxon>Hexapoda</taxon>
        <taxon>Insecta</taxon>
        <taxon>Pterygota</taxon>
        <taxon>Neoptera</taxon>
        <taxon>Endopterygota</taxon>
        <taxon>Diptera</taxon>
        <taxon>Nematocera</taxon>
        <taxon>Culicoidea</taxon>
        <taxon>Culicidae</taxon>
        <taxon>Anophelinae</taxon>
        <taxon>Anopheles</taxon>
    </lineage>
</organism>
<dbReference type="EnsemblMetazoa" id="AEPI011555-RA">
    <property type="protein sequence ID" value="AEPI011555-PA"/>
    <property type="gene ID" value="AEPI011555"/>
</dbReference>
<name>A0A182PX68_9DIPT</name>
<dbReference type="AlphaFoldDB" id="A0A182PX68"/>
<dbReference type="Pfam" id="PF18701">
    <property type="entry name" value="DUF5641"/>
    <property type="match status" value="1"/>
</dbReference>
<protein>
    <submittedName>
        <fullName evidence="2">DUF5641 domain-containing protein</fullName>
    </submittedName>
</protein>
<proteinExistence type="predicted"/>
<dbReference type="InterPro" id="IPR040676">
    <property type="entry name" value="DUF5641"/>
</dbReference>
<reference evidence="2" key="2">
    <citation type="submission" date="2020-05" db="UniProtKB">
        <authorList>
            <consortium name="EnsemblMetazoa"/>
        </authorList>
    </citation>
    <scope>IDENTIFICATION</scope>
    <source>
        <strain evidence="2">Epiroticus2</strain>
    </source>
</reference>
<dbReference type="Proteomes" id="UP000075885">
    <property type="component" value="Unassembled WGS sequence"/>
</dbReference>
<reference evidence="3" key="1">
    <citation type="submission" date="2013-03" db="EMBL/GenBank/DDBJ databases">
        <title>The Genome Sequence of Anopheles epiroticus epiroticus2.</title>
        <authorList>
            <consortium name="The Broad Institute Genomics Platform"/>
            <person name="Neafsey D.E."/>
            <person name="Howell P."/>
            <person name="Walker B."/>
            <person name="Young S.K."/>
            <person name="Zeng Q."/>
            <person name="Gargeya S."/>
            <person name="Fitzgerald M."/>
            <person name="Haas B."/>
            <person name="Abouelleil A."/>
            <person name="Allen A.W."/>
            <person name="Alvarado L."/>
            <person name="Arachchi H.M."/>
            <person name="Berlin A.M."/>
            <person name="Chapman S.B."/>
            <person name="Gainer-Dewar J."/>
            <person name="Goldberg J."/>
            <person name="Griggs A."/>
            <person name="Gujja S."/>
            <person name="Hansen M."/>
            <person name="Howarth C."/>
            <person name="Imamovic A."/>
            <person name="Ireland A."/>
            <person name="Larimer J."/>
            <person name="McCowan C."/>
            <person name="Murphy C."/>
            <person name="Pearson M."/>
            <person name="Poon T.W."/>
            <person name="Priest M."/>
            <person name="Roberts A."/>
            <person name="Saif S."/>
            <person name="Shea T."/>
            <person name="Sisk P."/>
            <person name="Sykes S."/>
            <person name="Wortman J."/>
            <person name="Nusbaum C."/>
            <person name="Birren B."/>
        </authorList>
    </citation>
    <scope>NUCLEOTIDE SEQUENCE [LARGE SCALE GENOMIC DNA]</scope>
    <source>
        <strain evidence="3">Epiroticus2</strain>
    </source>
</reference>